<keyword evidence="6" id="KW-1185">Reference proteome</keyword>
<dbReference type="GO" id="GO:0015074">
    <property type="term" value="P:DNA integration"/>
    <property type="evidence" value="ECO:0007669"/>
    <property type="project" value="UniProtKB-KW"/>
</dbReference>
<name>W1IUS3_9GAMM</name>
<dbReference type="GO" id="GO:0003677">
    <property type="term" value="F:DNA binding"/>
    <property type="evidence" value="ECO:0007669"/>
    <property type="project" value="InterPro"/>
</dbReference>
<keyword evidence="3" id="KW-0233">DNA recombination</keyword>
<dbReference type="Proteomes" id="UP000019202">
    <property type="component" value="Unassembled WGS sequence"/>
</dbReference>
<dbReference type="PANTHER" id="PTHR30629">
    <property type="entry name" value="PROPHAGE INTEGRASE"/>
    <property type="match status" value="1"/>
</dbReference>
<sequence>MPLRYELRRHMSNATLNNVIDTTVKHINKKGHEFERFTVHDIRRTGSTLLHELGFNTDWIEKCLAHEQNGVRSVYNKAEYAVQRADMLQ</sequence>
<organism evidence="5 6">
    <name type="scientific">Xenorhabdus szentirmaii DSM 16338</name>
    <dbReference type="NCBI Taxonomy" id="1427518"/>
    <lineage>
        <taxon>Bacteria</taxon>
        <taxon>Pseudomonadati</taxon>
        <taxon>Pseudomonadota</taxon>
        <taxon>Gammaproteobacteria</taxon>
        <taxon>Enterobacterales</taxon>
        <taxon>Morganellaceae</taxon>
        <taxon>Xenorhabdus</taxon>
    </lineage>
</organism>
<dbReference type="PANTHER" id="PTHR30629:SF2">
    <property type="entry name" value="PROPHAGE INTEGRASE INTS-RELATED"/>
    <property type="match status" value="1"/>
</dbReference>
<evidence type="ECO:0000256" key="1">
    <source>
        <dbReference type="ARBA" id="ARBA00008857"/>
    </source>
</evidence>
<dbReference type="AlphaFoldDB" id="W1IUS3"/>
<dbReference type="InterPro" id="IPR013762">
    <property type="entry name" value="Integrase-like_cat_sf"/>
</dbReference>
<feature type="domain" description="Tyr recombinase" evidence="4">
    <location>
        <begin position="8"/>
        <end position="79"/>
    </location>
</feature>
<evidence type="ECO:0000313" key="6">
    <source>
        <dbReference type="Proteomes" id="UP000019202"/>
    </source>
</evidence>
<dbReference type="GO" id="GO:0006310">
    <property type="term" value="P:DNA recombination"/>
    <property type="evidence" value="ECO:0007669"/>
    <property type="project" value="UniProtKB-KW"/>
</dbReference>
<dbReference type="EMBL" id="CBXF010000001">
    <property type="protein sequence ID" value="CDL80935.1"/>
    <property type="molecule type" value="Genomic_DNA"/>
</dbReference>
<accession>W1IUS3</accession>
<gene>
    <name evidence="5" type="ORF">XSR1_10363</name>
</gene>
<dbReference type="InterPro" id="IPR002104">
    <property type="entry name" value="Integrase_catalytic"/>
</dbReference>
<dbReference type="SUPFAM" id="SSF56349">
    <property type="entry name" value="DNA breaking-rejoining enzymes"/>
    <property type="match status" value="1"/>
</dbReference>
<dbReference type="InterPro" id="IPR011010">
    <property type="entry name" value="DNA_brk_join_enz"/>
</dbReference>
<dbReference type="Gene3D" id="1.10.443.10">
    <property type="entry name" value="Intergrase catalytic core"/>
    <property type="match status" value="1"/>
</dbReference>
<dbReference type="Pfam" id="PF00589">
    <property type="entry name" value="Phage_integrase"/>
    <property type="match status" value="1"/>
</dbReference>
<evidence type="ECO:0000313" key="5">
    <source>
        <dbReference type="EMBL" id="CDL80935.1"/>
    </source>
</evidence>
<evidence type="ECO:0000256" key="3">
    <source>
        <dbReference type="ARBA" id="ARBA00023172"/>
    </source>
</evidence>
<evidence type="ECO:0000256" key="2">
    <source>
        <dbReference type="ARBA" id="ARBA00022908"/>
    </source>
</evidence>
<keyword evidence="2" id="KW-0229">DNA integration</keyword>
<comment type="similarity">
    <text evidence="1">Belongs to the 'phage' integrase family.</text>
</comment>
<dbReference type="InterPro" id="IPR050808">
    <property type="entry name" value="Phage_Integrase"/>
</dbReference>
<comment type="caution">
    <text evidence="5">The sequence shown here is derived from an EMBL/GenBank/DDBJ whole genome shotgun (WGS) entry which is preliminary data.</text>
</comment>
<evidence type="ECO:0000259" key="4">
    <source>
        <dbReference type="Pfam" id="PF00589"/>
    </source>
</evidence>
<proteinExistence type="inferred from homology"/>
<protein>
    <recommendedName>
        <fullName evidence="4">Tyr recombinase domain-containing protein</fullName>
    </recommendedName>
</protein>
<reference evidence="5" key="1">
    <citation type="submission" date="2013-11" db="EMBL/GenBank/DDBJ databases">
        <title>Draft genome sequence and annotation of the entomopathogenic bacteria, Xenorhabdus cabanillasi strain JM26 and Xenorhabdus szentirmai strain DSM 16338.</title>
        <authorList>
            <person name="Gualtieri M."/>
            <person name="Ogier J.C."/>
            <person name="Pages S."/>
            <person name="Givaudan A."/>
            <person name="Gaudriault S."/>
        </authorList>
    </citation>
    <scope>NUCLEOTIDE SEQUENCE [LARGE SCALE GENOMIC DNA]</scope>
    <source>
        <strain evidence="5">DSM 16338</strain>
    </source>
</reference>
<dbReference type="STRING" id="1427518.XSR1_10363"/>